<dbReference type="InParanoid" id="A0A1E7F7X9"/>
<gene>
    <name evidence="2" type="ORF">FRACYDRAFT_240773</name>
</gene>
<feature type="compositionally biased region" description="Basic residues" evidence="1">
    <location>
        <begin position="123"/>
        <end position="133"/>
    </location>
</feature>
<sequence length="1104" mass="122301">MYDYKRVRMVPSPKKPPPLSSSASSASSSASALLETTTNLSKSISKLKSNSNSNTKLASISKSKAPQQQQQKKTNKTIPTTTTTNPSSAKNKNKKTDVGRGGTTAAAIKKGTTIKGSSSLSKAKSKTKKKTLKRGGCQGRHEERTKNTICRTIPENFKGCTIYCKYHILDSRYKTIIQDIQKKYRQIEILKNVAQQIVTNINFFNEHASDISTMTTFPYDTLPLPSLPSSSSSKEKSGLVQQQSEKSLESAKKPPATAAAAASLLVSASASLPTSTSSSSKLSQSNSLLLFDQSITYLNKNFPPLKSKIKGSGEYGRHSVPRSLLHETDDIYAKLVIINYWRQLSQQKQIYLKEIMKYYYIHPTENNDRMTSIKFKILKDTKLLTCKIELIDDEDNDKDINSKSIESTAGNTIIAVSCPKSYNSIGIGLIVGGEEENKEEQQQQQNSFIQAIDNLSTRVPFFNQSIFKLNKLERIVYTTVPSSSSSSSQEEKGKKIFFSSWNDSQSIRDAFPPLRHDNDIEDGLDIETEDVVVVDGDDDNDGKDGKKSQPSSSSSSPLSPLQQAPSLVVDRDIPYCLLLEANDNDINEKLVIVNWWRYLDGYQKPKAVQELQLFYQNPNESKKPPYKTPPYISARAGRAATSKAAQSVDQSAVAASLLPIIKEFPPWGFRCIETTTLLAERLIQPSPDPNNNNLQRICDWIRTANIEMPKAECRAYGCAYPVVCFNGGYCCRHKLNFCPSASSYYGVRGRSGRRCGHYLLGNIYTRPFSIYTTGRNKRHSSNNARAITPAASTSTPVPTTTVKTTTVNNASGDNNDNDVVVGMNNDTGANSATTIRTVKSESASSESVVKRLKPCSCGNEICEGIGYSPSMIRVDVSKLSEEHKSLIWNSKELNINEKQKSQQGSQAQALSPAGGPSGTGPGSTVHVFAPWHFHPDHRVFLPDGSWKIIEFNGATVFTDPTTIAPPPVNNNNNNDNSTIASSKLSEWVGLPPPTYSPKDFLNEPKMIEYVAAGRKDNLFLPAWCREYQKLEMGPKSMLEQNRDSLWDRVIELEQQVTSTSITNQTKQFQLETKIGKIQVVVSRPKLQDLKKEKTRRGRGKKEND</sequence>
<proteinExistence type="predicted"/>
<feature type="region of interest" description="Disordered" evidence="1">
    <location>
        <begin position="227"/>
        <end position="252"/>
    </location>
</feature>
<dbReference type="AlphaFoldDB" id="A0A1E7F7X9"/>
<dbReference type="Proteomes" id="UP000095751">
    <property type="component" value="Unassembled WGS sequence"/>
</dbReference>
<accession>A0A1E7F7X9</accession>
<organism evidence="2 3">
    <name type="scientific">Fragilariopsis cylindrus CCMP1102</name>
    <dbReference type="NCBI Taxonomy" id="635003"/>
    <lineage>
        <taxon>Eukaryota</taxon>
        <taxon>Sar</taxon>
        <taxon>Stramenopiles</taxon>
        <taxon>Ochrophyta</taxon>
        <taxon>Bacillariophyta</taxon>
        <taxon>Bacillariophyceae</taxon>
        <taxon>Bacillariophycidae</taxon>
        <taxon>Bacillariales</taxon>
        <taxon>Bacillariaceae</taxon>
        <taxon>Fragilariopsis</taxon>
    </lineage>
</organism>
<evidence type="ECO:0000256" key="1">
    <source>
        <dbReference type="SAM" id="MobiDB-lite"/>
    </source>
</evidence>
<dbReference type="EMBL" id="KV784360">
    <property type="protein sequence ID" value="OEU14239.1"/>
    <property type="molecule type" value="Genomic_DNA"/>
</dbReference>
<reference evidence="2 3" key="1">
    <citation type="submission" date="2016-09" db="EMBL/GenBank/DDBJ databases">
        <title>Extensive genetic diversity and differential bi-allelic expression allows diatom success in the polar Southern Ocean.</title>
        <authorList>
            <consortium name="DOE Joint Genome Institute"/>
            <person name="Mock T."/>
            <person name="Otillar R.P."/>
            <person name="Strauss J."/>
            <person name="Dupont C."/>
            <person name="Frickenhaus S."/>
            <person name="Maumus F."/>
            <person name="Mcmullan M."/>
            <person name="Sanges R."/>
            <person name="Schmutz J."/>
            <person name="Toseland A."/>
            <person name="Valas R."/>
            <person name="Veluchamy A."/>
            <person name="Ward B.J."/>
            <person name="Allen A."/>
            <person name="Barry K."/>
            <person name="Falciatore A."/>
            <person name="Ferrante M."/>
            <person name="Fortunato A.E."/>
            <person name="Gloeckner G."/>
            <person name="Gruber A."/>
            <person name="Hipkin R."/>
            <person name="Janech M."/>
            <person name="Kroth P."/>
            <person name="Leese F."/>
            <person name="Lindquist E."/>
            <person name="Lyon B.R."/>
            <person name="Martin J."/>
            <person name="Mayer C."/>
            <person name="Parker M."/>
            <person name="Quesneville H."/>
            <person name="Raymond J."/>
            <person name="Uhlig C."/>
            <person name="Valentin K.U."/>
            <person name="Worden A.Z."/>
            <person name="Armbrust E.V."/>
            <person name="Bowler C."/>
            <person name="Green B."/>
            <person name="Moulton V."/>
            <person name="Van Oosterhout C."/>
            <person name="Grigoriev I."/>
        </authorList>
    </citation>
    <scope>NUCLEOTIDE SEQUENCE [LARGE SCALE GENOMIC DNA]</scope>
    <source>
        <strain evidence="2 3">CCMP1102</strain>
    </source>
</reference>
<feature type="compositionally biased region" description="Low complexity" evidence="1">
    <location>
        <begin position="548"/>
        <end position="564"/>
    </location>
</feature>
<evidence type="ECO:0000313" key="3">
    <source>
        <dbReference type="Proteomes" id="UP000095751"/>
    </source>
</evidence>
<name>A0A1E7F7X9_9STRA</name>
<feature type="compositionally biased region" description="Low complexity" evidence="1">
    <location>
        <begin position="901"/>
        <end position="914"/>
    </location>
</feature>
<feature type="region of interest" description="Disordered" evidence="1">
    <location>
        <begin position="534"/>
        <end position="564"/>
    </location>
</feature>
<feature type="region of interest" description="Disordered" evidence="1">
    <location>
        <begin position="789"/>
        <end position="819"/>
    </location>
</feature>
<evidence type="ECO:0000313" key="2">
    <source>
        <dbReference type="EMBL" id="OEU14239.1"/>
    </source>
</evidence>
<protein>
    <submittedName>
        <fullName evidence="2">Uncharacterized protein</fullName>
    </submittedName>
</protein>
<keyword evidence="3" id="KW-1185">Reference proteome</keyword>
<dbReference type="KEGG" id="fcy:FRACYDRAFT_240773"/>
<dbReference type="OrthoDB" id="55064at2759"/>
<feature type="compositionally biased region" description="Low complexity" evidence="1">
    <location>
        <begin position="103"/>
        <end position="122"/>
    </location>
</feature>
<feature type="region of interest" description="Disordered" evidence="1">
    <location>
        <begin position="898"/>
        <end position="922"/>
    </location>
</feature>
<feature type="compositionally biased region" description="Low complexity" evidence="1">
    <location>
        <begin position="20"/>
        <end position="90"/>
    </location>
</feature>
<feature type="region of interest" description="Disordered" evidence="1">
    <location>
        <begin position="1"/>
        <end position="140"/>
    </location>
</feature>